<evidence type="ECO:0000256" key="5">
    <source>
        <dbReference type="SAM" id="MobiDB-lite"/>
    </source>
</evidence>
<evidence type="ECO:0000313" key="6">
    <source>
        <dbReference type="EMBL" id="MDN4475392.1"/>
    </source>
</evidence>
<dbReference type="EMBL" id="JAUHPW010000003">
    <property type="protein sequence ID" value="MDN4475392.1"/>
    <property type="molecule type" value="Genomic_DNA"/>
</dbReference>
<keyword evidence="4" id="KW-0574">Periplasm</keyword>
<dbReference type="RefSeq" id="WP_301131827.1">
    <property type="nucleotide sequence ID" value="NZ_JAUHPW010000003.1"/>
</dbReference>
<feature type="region of interest" description="Disordered" evidence="5">
    <location>
        <begin position="1"/>
        <end position="26"/>
    </location>
</feature>
<dbReference type="PROSITE" id="PS51318">
    <property type="entry name" value="TAT"/>
    <property type="match status" value="1"/>
</dbReference>
<evidence type="ECO:0000256" key="4">
    <source>
        <dbReference type="ARBA" id="ARBA00022764"/>
    </source>
</evidence>
<dbReference type="InterPro" id="IPR006059">
    <property type="entry name" value="SBP"/>
</dbReference>
<evidence type="ECO:0000313" key="7">
    <source>
        <dbReference type="Proteomes" id="UP001172728"/>
    </source>
</evidence>
<dbReference type="PANTHER" id="PTHR30222:SF17">
    <property type="entry name" value="SPERMIDINE_PUTRESCINE-BINDING PERIPLASMIC PROTEIN"/>
    <property type="match status" value="1"/>
</dbReference>
<reference evidence="6" key="1">
    <citation type="submission" date="2023-06" db="EMBL/GenBank/DDBJ databases">
        <title>Sysu t00192.</title>
        <authorList>
            <person name="Gao L."/>
            <person name="Fang B.-Z."/>
            <person name="Li W.-J."/>
        </authorList>
    </citation>
    <scope>NUCLEOTIDE SEQUENCE</scope>
    <source>
        <strain evidence="6">SYSU T00192</strain>
    </source>
</reference>
<dbReference type="CDD" id="cd13590">
    <property type="entry name" value="PBP2_PotD_PotF_like"/>
    <property type="match status" value="1"/>
</dbReference>
<organism evidence="6 7">
    <name type="scientific">Demequina litoralis</name>
    <dbReference type="NCBI Taxonomy" id="3051660"/>
    <lineage>
        <taxon>Bacteria</taxon>
        <taxon>Bacillati</taxon>
        <taxon>Actinomycetota</taxon>
        <taxon>Actinomycetes</taxon>
        <taxon>Micrococcales</taxon>
        <taxon>Demequinaceae</taxon>
        <taxon>Demequina</taxon>
    </lineage>
</organism>
<gene>
    <name evidence="6" type="ORF">QQX09_05920</name>
</gene>
<dbReference type="InterPro" id="IPR001188">
    <property type="entry name" value="Sperm_putr-bd"/>
</dbReference>
<keyword evidence="3" id="KW-0732">Signal</keyword>
<dbReference type="SUPFAM" id="SSF53850">
    <property type="entry name" value="Periplasmic binding protein-like II"/>
    <property type="match status" value="1"/>
</dbReference>
<dbReference type="Pfam" id="PF13416">
    <property type="entry name" value="SBP_bac_8"/>
    <property type="match status" value="1"/>
</dbReference>
<keyword evidence="2" id="KW-0813">Transport</keyword>
<protein>
    <submittedName>
        <fullName evidence="6">Spermidine/putrescine ABC transporter substrate-binding protein</fullName>
    </submittedName>
</protein>
<dbReference type="PANTHER" id="PTHR30222">
    <property type="entry name" value="SPERMIDINE/PUTRESCINE-BINDING PERIPLASMIC PROTEIN"/>
    <property type="match status" value="1"/>
</dbReference>
<dbReference type="Gene3D" id="3.40.190.10">
    <property type="entry name" value="Periplasmic binding protein-like II"/>
    <property type="match status" value="2"/>
</dbReference>
<name>A0ABT8G8J7_9MICO</name>
<sequence>MPLSPHSKKSDRVLPGAKEVDVSEVTPPEEVKKKGISRRGLMIGGAAGVAGLGAVYLMGRGGGGGDAAAGCVTTDLSDTEAVLNMSNWPEYIDEDDGDYVSTLTAFGEESGIDVTYTPDVNDNVEFFAKVRNQLGACQPTGRDMFVLTDWMAARMIEAGWIQQLDKANVPNLDKNLISSLQGVGWDPNRDYSAPWQSGFTGIAYNKSLVGEVTTMDELLTRSDLKGKVTMLTEMRDTMGLLLLADGADPANFTDDQWGNALDKISKARADGQIRAFTGNEYINDLANGNIAACVAWSGDVAAAEDENLVFLPPEEGMMIWSDNMIVPVQGQHKANAEKLIDYYYRPDVAAKLAAYVWYVCPVEGAQAEMEKIDPSLVDNPLIFPTAEYLAQTHGFMALDEAKASQYEKDYADVTG</sequence>
<evidence type="ECO:0000256" key="2">
    <source>
        <dbReference type="ARBA" id="ARBA00022448"/>
    </source>
</evidence>
<comment type="subcellular location">
    <subcellularLocation>
        <location evidence="1">Periplasm</location>
    </subcellularLocation>
</comment>
<evidence type="ECO:0000256" key="3">
    <source>
        <dbReference type="ARBA" id="ARBA00022729"/>
    </source>
</evidence>
<dbReference type="InterPro" id="IPR006311">
    <property type="entry name" value="TAT_signal"/>
</dbReference>
<proteinExistence type="predicted"/>
<accession>A0ABT8G8J7</accession>
<keyword evidence="7" id="KW-1185">Reference proteome</keyword>
<dbReference type="PRINTS" id="PR00909">
    <property type="entry name" value="SPERMDNBNDNG"/>
</dbReference>
<dbReference type="Proteomes" id="UP001172728">
    <property type="component" value="Unassembled WGS sequence"/>
</dbReference>
<evidence type="ECO:0000256" key="1">
    <source>
        <dbReference type="ARBA" id="ARBA00004418"/>
    </source>
</evidence>
<comment type="caution">
    <text evidence="6">The sequence shown here is derived from an EMBL/GenBank/DDBJ whole genome shotgun (WGS) entry which is preliminary data.</text>
</comment>